<comment type="subcellular location">
    <subcellularLocation>
        <location evidence="1">Cell projection</location>
        <location evidence="1">Neuron projection</location>
    </subcellularLocation>
    <subcellularLocation>
        <location evidence="2">Secreted</location>
    </subcellularLocation>
</comment>
<evidence type="ECO:0000256" key="6">
    <source>
        <dbReference type="SAM" id="SignalP"/>
    </source>
</evidence>
<gene>
    <name evidence="7" type="ORF">mPipKuh1_012426</name>
</gene>
<proteinExistence type="inferred from homology"/>
<protein>
    <submittedName>
        <fullName evidence="7">Neuromedin B</fullName>
    </submittedName>
</protein>
<comment type="caution">
    <text evidence="7">The sequence shown here is derived from an EMBL/GenBank/DDBJ whole genome shotgun (WGS) entry which is preliminary data.</text>
</comment>
<dbReference type="GO" id="GO:0005576">
    <property type="term" value="C:extracellular region"/>
    <property type="evidence" value="ECO:0007669"/>
    <property type="project" value="UniProtKB-SubCell"/>
</dbReference>
<keyword evidence="4" id="KW-0964">Secreted</keyword>
<feature type="signal peptide" evidence="6">
    <location>
        <begin position="1"/>
        <end position="26"/>
    </location>
</feature>
<dbReference type="PANTHER" id="PTHR16866:SF3">
    <property type="entry name" value="NEUROMEDIN-B"/>
    <property type="match status" value="1"/>
</dbReference>
<dbReference type="AlphaFoldDB" id="A0A7J7S5K8"/>
<feature type="chain" id="PRO_5029884292" evidence="6">
    <location>
        <begin position="27"/>
        <end position="160"/>
    </location>
</feature>
<accession>A0A7J7S5K8</accession>
<evidence type="ECO:0000313" key="7">
    <source>
        <dbReference type="EMBL" id="KAF6283527.1"/>
    </source>
</evidence>
<dbReference type="GO" id="GO:0005184">
    <property type="term" value="F:neuropeptide hormone activity"/>
    <property type="evidence" value="ECO:0007669"/>
    <property type="project" value="TreeGrafter"/>
</dbReference>
<keyword evidence="6" id="KW-0732">Signal</keyword>
<dbReference type="OrthoDB" id="9535999at2759"/>
<dbReference type="Proteomes" id="UP000558488">
    <property type="component" value="Unassembled WGS sequence"/>
</dbReference>
<dbReference type="GO" id="GO:0007218">
    <property type="term" value="P:neuropeptide signaling pathway"/>
    <property type="evidence" value="ECO:0007669"/>
    <property type="project" value="InterPro"/>
</dbReference>
<evidence type="ECO:0000256" key="4">
    <source>
        <dbReference type="ARBA" id="ARBA00022525"/>
    </source>
</evidence>
<name>A0A7J7S5K8_PIPKU</name>
<keyword evidence="5" id="KW-0027">Amidation</keyword>
<reference evidence="7 8" key="1">
    <citation type="journal article" date="2020" name="Nature">
        <title>Six reference-quality genomes reveal evolution of bat adaptations.</title>
        <authorList>
            <person name="Jebb D."/>
            <person name="Huang Z."/>
            <person name="Pippel M."/>
            <person name="Hughes G.M."/>
            <person name="Lavrichenko K."/>
            <person name="Devanna P."/>
            <person name="Winkler S."/>
            <person name="Jermiin L.S."/>
            <person name="Skirmuntt E.C."/>
            <person name="Katzourakis A."/>
            <person name="Burkitt-Gray L."/>
            <person name="Ray D.A."/>
            <person name="Sullivan K.A.M."/>
            <person name="Roscito J.G."/>
            <person name="Kirilenko B.M."/>
            <person name="Davalos L.M."/>
            <person name="Corthals A.P."/>
            <person name="Power M.L."/>
            <person name="Jones G."/>
            <person name="Ransome R.D."/>
            <person name="Dechmann D.K.N."/>
            <person name="Locatelli A.G."/>
            <person name="Puechmaille S.J."/>
            <person name="Fedrigo O."/>
            <person name="Jarvis E.D."/>
            <person name="Hiller M."/>
            <person name="Vernes S.C."/>
            <person name="Myers E.W."/>
            <person name="Teeling E.C."/>
        </authorList>
    </citation>
    <scope>NUCLEOTIDE SEQUENCE [LARGE SCALE GENOMIC DNA]</scope>
    <source>
        <strain evidence="7">MPipKuh1</strain>
        <tissue evidence="7">Flight muscle</tissue>
    </source>
</reference>
<organism evidence="7 8">
    <name type="scientific">Pipistrellus kuhlii</name>
    <name type="common">Kuhl's pipistrelle</name>
    <dbReference type="NCBI Taxonomy" id="59472"/>
    <lineage>
        <taxon>Eukaryota</taxon>
        <taxon>Metazoa</taxon>
        <taxon>Chordata</taxon>
        <taxon>Craniata</taxon>
        <taxon>Vertebrata</taxon>
        <taxon>Euteleostomi</taxon>
        <taxon>Mammalia</taxon>
        <taxon>Eutheria</taxon>
        <taxon>Laurasiatheria</taxon>
        <taxon>Chiroptera</taxon>
        <taxon>Yangochiroptera</taxon>
        <taxon>Vespertilionidae</taxon>
        <taxon>Pipistrellus</taxon>
    </lineage>
</organism>
<dbReference type="InterPro" id="IPR000874">
    <property type="entry name" value="Bombesin"/>
</dbReference>
<sequence>MALRAGGARWLLGAVLLLALLAASTASLGWDLREPRSRAGRIRVHPRGNLWATGHFMGKKSLEPPGSSLLKTAPHVSLGEQRLQLSHDLLRILLLKKALAMSPRGPAPHTQEAAGANAAEVMALARKTQQRGLDCAHPGTLEVAPSGCKFWAQTAVTPFL</sequence>
<dbReference type="PROSITE" id="PS00257">
    <property type="entry name" value="BOMBESIN"/>
    <property type="match status" value="1"/>
</dbReference>
<dbReference type="GO" id="GO:0043005">
    <property type="term" value="C:neuron projection"/>
    <property type="evidence" value="ECO:0007669"/>
    <property type="project" value="UniProtKB-SubCell"/>
</dbReference>
<dbReference type="EMBL" id="JACAGB010000050">
    <property type="protein sequence ID" value="KAF6283527.1"/>
    <property type="molecule type" value="Genomic_DNA"/>
</dbReference>
<dbReference type="Pfam" id="PF02044">
    <property type="entry name" value="Bombesin"/>
    <property type="match status" value="1"/>
</dbReference>
<evidence type="ECO:0000256" key="2">
    <source>
        <dbReference type="ARBA" id="ARBA00004613"/>
    </source>
</evidence>
<comment type="similarity">
    <text evidence="3">Belongs to the bombesin/neuromedin-B/ranatensin family.</text>
</comment>
<evidence type="ECO:0000256" key="1">
    <source>
        <dbReference type="ARBA" id="ARBA00004487"/>
    </source>
</evidence>
<dbReference type="PANTHER" id="PTHR16866">
    <property type="entry name" value="GASTRIN-RELEASING PEPTIDE"/>
    <property type="match status" value="1"/>
</dbReference>
<keyword evidence="8" id="KW-1185">Reference proteome</keyword>
<dbReference type="GO" id="GO:0031710">
    <property type="term" value="F:neuromedin B receptor binding"/>
    <property type="evidence" value="ECO:0007669"/>
    <property type="project" value="TreeGrafter"/>
</dbReference>
<dbReference type="GO" id="GO:0046887">
    <property type="term" value="P:positive regulation of hormone secretion"/>
    <property type="evidence" value="ECO:0007669"/>
    <property type="project" value="TreeGrafter"/>
</dbReference>
<evidence type="ECO:0000256" key="3">
    <source>
        <dbReference type="ARBA" id="ARBA00010012"/>
    </source>
</evidence>
<evidence type="ECO:0000256" key="5">
    <source>
        <dbReference type="ARBA" id="ARBA00022815"/>
    </source>
</evidence>
<evidence type="ECO:0000313" key="8">
    <source>
        <dbReference type="Proteomes" id="UP000558488"/>
    </source>
</evidence>